<dbReference type="PANTHER" id="PTHR36154">
    <property type="entry name" value="DNA-BINDING TRANSCRIPTIONAL ACTIVATOR ALPA"/>
    <property type="match status" value="1"/>
</dbReference>
<evidence type="ECO:0000313" key="1">
    <source>
        <dbReference type="EMBL" id="TCV85870.1"/>
    </source>
</evidence>
<dbReference type="InterPro" id="IPR010260">
    <property type="entry name" value="AlpA"/>
</dbReference>
<keyword evidence="2" id="KW-1185">Reference proteome</keyword>
<gene>
    <name evidence="1" type="ORF">EDC63_10878</name>
</gene>
<dbReference type="Pfam" id="PF05930">
    <property type="entry name" value="Phage_AlpA"/>
    <property type="match status" value="1"/>
</dbReference>
<name>A0A4R3Y2F1_9PROT</name>
<dbReference type="AlphaFoldDB" id="A0A4R3Y2F1"/>
<dbReference type="SUPFAM" id="SSF46955">
    <property type="entry name" value="Putative DNA-binding domain"/>
    <property type="match status" value="1"/>
</dbReference>
<dbReference type="InterPro" id="IPR009061">
    <property type="entry name" value="DNA-bd_dom_put_sf"/>
</dbReference>
<sequence length="65" mass="7431">MAEITRKLLRINTLAAKLDVSTSTIWYWLKNGNFPKPIKLGANSTVWLESDIEAWLQSRIENGVQ</sequence>
<accession>A0A4R3Y2F1</accession>
<organism evidence="1 2">
    <name type="scientific">Sulfurirhabdus autotrophica</name>
    <dbReference type="NCBI Taxonomy" id="1706046"/>
    <lineage>
        <taxon>Bacteria</taxon>
        <taxon>Pseudomonadati</taxon>
        <taxon>Pseudomonadota</taxon>
        <taxon>Betaproteobacteria</taxon>
        <taxon>Nitrosomonadales</taxon>
        <taxon>Sulfuricellaceae</taxon>
        <taxon>Sulfurirhabdus</taxon>
    </lineage>
</organism>
<reference evidence="1 2" key="1">
    <citation type="submission" date="2019-03" db="EMBL/GenBank/DDBJ databases">
        <title>Genomic Encyclopedia of Type Strains, Phase IV (KMG-IV): sequencing the most valuable type-strain genomes for metagenomic binning, comparative biology and taxonomic classification.</title>
        <authorList>
            <person name="Goeker M."/>
        </authorList>
    </citation>
    <scope>NUCLEOTIDE SEQUENCE [LARGE SCALE GENOMIC DNA]</scope>
    <source>
        <strain evidence="1 2">DSM 100309</strain>
    </source>
</reference>
<dbReference type="RefSeq" id="WP_223248290.1">
    <property type="nucleotide sequence ID" value="NZ_BHVT01000037.1"/>
</dbReference>
<evidence type="ECO:0000313" key="2">
    <source>
        <dbReference type="Proteomes" id="UP000295367"/>
    </source>
</evidence>
<dbReference type="EMBL" id="SMCO01000008">
    <property type="protein sequence ID" value="TCV85870.1"/>
    <property type="molecule type" value="Genomic_DNA"/>
</dbReference>
<dbReference type="PANTHER" id="PTHR36154:SF1">
    <property type="entry name" value="DNA-BINDING TRANSCRIPTIONAL ACTIVATOR ALPA"/>
    <property type="match status" value="1"/>
</dbReference>
<protein>
    <submittedName>
        <fullName evidence="1">AlpA family transcriptional regulator</fullName>
    </submittedName>
</protein>
<dbReference type="Gene3D" id="1.10.238.160">
    <property type="match status" value="1"/>
</dbReference>
<dbReference type="Proteomes" id="UP000295367">
    <property type="component" value="Unassembled WGS sequence"/>
</dbReference>
<dbReference type="InterPro" id="IPR052931">
    <property type="entry name" value="Prophage_regulatory_activator"/>
</dbReference>
<proteinExistence type="predicted"/>
<comment type="caution">
    <text evidence="1">The sequence shown here is derived from an EMBL/GenBank/DDBJ whole genome shotgun (WGS) entry which is preliminary data.</text>
</comment>